<keyword evidence="3" id="KW-1185">Reference proteome</keyword>
<keyword evidence="1" id="KW-0812">Transmembrane</keyword>
<evidence type="ECO:0000313" key="2">
    <source>
        <dbReference type="EMBL" id="MCP1728417.1"/>
    </source>
</evidence>
<comment type="caution">
    <text evidence="2">The sequence shown here is derived from an EMBL/GenBank/DDBJ whole genome shotgun (WGS) entry which is preliminary data.</text>
</comment>
<reference evidence="2 3" key="1">
    <citation type="submission" date="2022-03" db="EMBL/GenBank/DDBJ databases">
        <title>Genomic Encyclopedia of Type Strains, Phase III (KMG-III): the genomes of soil and plant-associated and newly described type strains.</title>
        <authorList>
            <person name="Whitman W."/>
        </authorList>
    </citation>
    <scope>NUCLEOTIDE SEQUENCE [LARGE SCALE GENOMIC DNA]</scope>
    <source>
        <strain evidence="2 3">BSker1</strain>
    </source>
</reference>
<sequence>MTFLAIIAALALERALQAAHLEHFRQVGWFGHYRDQVLKPISALPGASGPLGVAILCLIPTLIILGLVWLLAQWSVLLAFGFSIVVLLYCLGPGELLGQLRRYIDAHDPENTEAEEPARIAAQVMESETELTPEDDAHRAVTESALVRANDRLFAVIFWFAILGPAGAILYRSADLLRRSEVSPGQTPATGLAQYAVIFDGILSWLPARLLAISYALTGSFEEAVADWKAYYEECTEAFFETSEGVLSCTGCGALRISAGTRESGLAVVRSARSLILRALILWLAVLAVLTLVGLA</sequence>
<evidence type="ECO:0000313" key="3">
    <source>
        <dbReference type="Proteomes" id="UP001523550"/>
    </source>
</evidence>
<evidence type="ECO:0000256" key="1">
    <source>
        <dbReference type="SAM" id="Phobius"/>
    </source>
</evidence>
<gene>
    <name evidence="2" type="ORF">J2T60_002417</name>
</gene>
<keyword evidence="1" id="KW-0472">Membrane</keyword>
<dbReference type="PANTHER" id="PTHR38684">
    <property type="entry name" value="PROTEIN AMPE"/>
    <property type="match status" value="1"/>
</dbReference>
<name>A0ABT1GAT3_9GAMM</name>
<dbReference type="RefSeq" id="WP_253450520.1">
    <property type="nucleotide sequence ID" value="NZ_JALJYF010000002.1"/>
</dbReference>
<feature type="transmembrane region" description="Helical" evidence="1">
    <location>
        <begin position="153"/>
        <end position="171"/>
    </location>
</feature>
<organism evidence="2 3">
    <name type="scientific">Natronospira proteinivora</name>
    <dbReference type="NCBI Taxonomy" id="1807133"/>
    <lineage>
        <taxon>Bacteria</taxon>
        <taxon>Pseudomonadati</taxon>
        <taxon>Pseudomonadota</taxon>
        <taxon>Gammaproteobacteria</taxon>
        <taxon>Natronospirales</taxon>
        <taxon>Natronospiraceae</taxon>
        <taxon>Natronospira</taxon>
    </lineage>
</organism>
<dbReference type="Pfam" id="PF03186">
    <property type="entry name" value="CobD_Cbib"/>
    <property type="match status" value="1"/>
</dbReference>
<dbReference type="InterPro" id="IPR004485">
    <property type="entry name" value="Cobalamin_biosynth_CobD/CbiB"/>
</dbReference>
<dbReference type="PANTHER" id="PTHR38684:SF1">
    <property type="entry name" value="PROTEIN AMPE"/>
    <property type="match status" value="1"/>
</dbReference>
<feature type="transmembrane region" description="Helical" evidence="1">
    <location>
        <begin position="76"/>
        <end position="94"/>
    </location>
</feature>
<accession>A0ABT1GAT3</accession>
<protein>
    <submittedName>
        <fullName evidence="2">AmpE protein</fullName>
    </submittedName>
</protein>
<dbReference type="InterPro" id="IPR052966">
    <property type="entry name" value="Beta-lactamase_Reg"/>
</dbReference>
<feature type="transmembrane region" description="Helical" evidence="1">
    <location>
        <begin position="51"/>
        <end position="71"/>
    </location>
</feature>
<dbReference type="Proteomes" id="UP001523550">
    <property type="component" value="Unassembled WGS sequence"/>
</dbReference>
<dbReference type="EMBL" id="JALJYF010000002">
    <property type="protein sequence ID" value="MCP1728417.1"/>
    <property type="molecule type" value="Genomic_DNA"/>
</dbReference>
<keyword evidence="1" id="KW-1133">Transmembrane helix</keyword>
<proteinExistence type="predicted"/>
<feature type="transmembrane region" description="Helical" evidence="1">
    <location>
        <begin position="275"/>
        <end position="295"/>
    </location>
</feature>